<evidence type="ECO:0000256" key="7">
    <source>
        <dbReference type="RuleBase" id="RU369093"/>
    </source>
</evidence>
<keyword evidence="9" id="KW-0012">Acyltransferase</keyword>
<dbReference type="Gene3D" id="1.25.10.10">
    <property type="entry name" value="Leucine-rich Repeat Variant"/>
    <property type="match status" value="1"/>
</dbReference>
<evidence type="ECO:0000256" key="6">
    <source>
        <dbReference type="ARBA" id="ARBA00022786"/>
    </source>
</evidence>
<organism evidence="9">
    <name type="scientific">Medicago truncatula</name>
    <name type="common">Barrel medic</name>
    <name type="synonym">Medicago tribuloides</name>
    <dbReference type="NCBI Taxonomy" id="3880"/>
    <lineage>
        <taxon>Eukaryota</taxon>
        <taxon>Viridiplantae</taxon>
        <taxon>Streptophyta</taxon>
        <taxon>Embryophyta</taxon>
        <taxon>Tracheophyta</taxon>
        <taxon>Spermatophyta</taxon>
        <taxon>Magnoliopsida</taxon>
        <taxon>eudicotyledons</taxon>
        <taxon>Gunneridae</taxon>
        <taxon>Pentapetalae</taxon>
        <taxon>rosids</taxon>
        <taxon>fabids</taxon>
        <taxon>Fabales</taxon>
        <taxon>Fabaceae</taxon>
        <taxon>Papilionoideae</taxon>
        <taxon>50 kb inversion clade</taxon>
        <taxon>NPAAA clade</taxon>
        <taxon>Hologalegina</taxon>
        <taxon>IRL clade</taxon>
        <taxon>Trifolieae</taxon>
        <taxon>Medicago</taxon>
    </lineage>
</organism>
<evidence type="ECO:0000256" key="5">
    <source>
        <dbReference type="ARBA" id="ARBA00022737"/>
    </source>
</evidence>
<accession>A0A396IZ00</accession>
<keyword evidence="9" id="KW-0436">Ligase</keyword>
<protein>
    <recommendedName>
        <fullName evidence="7 8">U-box domain-containing protein</fullName>
        <ecNumber evidence="7">2.3.2.27</ecNumber>
    </recommendedName>
    <alternativeName>
        <fullName evidence="7">RING-type E3 ubiquitin transferase PUB</fullName>
    </alternativeName>
</protein>
<dbReference type="PANTHER" id="PTHR22849:SF20">
    <property type="entry name" value="U-BOX DOMAIN-CONTAINING PROTEIN 27-RELATED"/>
    <property type="match status" value="1"/>
</dbReference>
<evidence type="ECO:0000259" key="8">
    <source>
        <dbReference type="PROSITE" id="PS51698"/>
    </source>
</evidence>
<dbReference type="InterPro" id="IPR016024">
    <property type="entry name" value="ARM-type_fold"/>
</dbReference>
<keyword evidence="5" id="KW-0677">Repeat</keyword>
<sequence length="489" mass="54687">MDLSNKQKYYNGKANGESILRHPPLTLPINLSLYIPFHFHITHLNSPLSPLNSISLFVLFHSLFPLSSTTMVRERVVDLCITVPTFFKCPISLDVMKSPVSLCTGVTYDRSSIQRWLDDGNNTCPATMQILPTKDFVPNRTLHSLIQIWTDSVHHRVEPVVSPSVLSNQQLLQTITDLASSGLNRTLNRFGLIMKVIHFAQDSDQNRTFLAKLDGFIPLMVSFLDNVENVDKSIEFLEQTLTVLGLILEKIKVREGLKNLVLKGKNKKCLDSMVLVLQKGSNNSRIATARVLKFIAIDAESELLIAENEALLTELLKLSSPENDSKLIENCLSCLIAISKPKRNKQKLVKIGVMKILSKLLKESNTSVTVVEKALKLVETASSTSEGRREMCEDAAFVAAILNKIRNVSNVATEHAVTTLWSVCYLFRDQKAQEAVTMANGLTKILLLIQSNCSPQVRQMCTDLLKIFRVNSKSCLSSYDTKTSHIMPF</sequence>
<dbReference type="Pfam" id="PF04564">
    <property type="entry name" value="U-box"/>
    <property type="match status" value="1"/>
</dbReference>
<name>A0A396IZ00_MEDTR</name>
<dbReference type="SUPFAM" id="SSF48371">
    <property type="entry name" value="ARM repeat"/>
    <property type="match status" value="1"/>
</dbReference>
<evidence type="ECO:0000256" key="3">
    <source>
        <dbReference type="ARBA" id="ARBA00004906"/>
    </source>
</evidence>
<dbReference type="PROSITE" id="PS51698">
    <property type="entry name" value="U_BOX"/>
    <property type="match status" value="1"/>
</dbReference>
<comment type="pathway">
    <text evidence="3 7">Protein modification; protein ubiquitination.</text>
</comment>
<comment type="function">
    <text evidence="2 7">Functions as an E3 ubiquitin ligase.</text>
</comment>
<dbReference type="PANTHER" id="PTHR22849">
    <property type="entry name" value="WDSAM1 PROTEIN"/>
    <property type="match status" value="1"/>
</dbReference>
<proteinExistence type="predicted"/>
<evidence type="ECO:0000313" key="9">
    <source>
        <dbReference type="EMBL" id="RHN69901.1"/>
    </source>
</evidence>
<dbReference type="AlphaFoldDB" id="A0A396IZ00"/>
<dbReference type="GO" id="GO:0016874">
    <property type="term" value="F:ligase activity"/>
    <property type="evidence" value="ECO:0007669"/>
    <property type="project" value="UniProtKB-KW"/>
</dbReference>
<gene>
    <name evidence="9" type="ORF">MtrunA17_Chr3g0129811</name>
</gene>
<dbReference type="Gramene" id="rna18433">
    <property type="protein sequence ID" value="RHN69901.1"/>
    <property type="gene ID" value="gene18433"/>
</dbReference>
<keyword evidence="6 7" id="KW-0833">Ubl conjugation pathway</keyword>
<dbReference type="UniPathway" id="UPA00143"/>
<dbReference type="EC" id="2.3.2.27" evidence="7"/>
<feature type="domain" description="U-box" evidence="8">
    <location>
        <begin position="82"/>
        <end position="156"/>
    </location>
</feature>
<dbReference type="InterPro" id="IPR058678">
    <property type="entry name" value="ARM_PUB"/>
</dbReference>
<reference evidence="9" key="1">
    <citation type="journal article" date="2018" name="Nat. Plants">
        <title>Whole-genome landscape of Medicago truncatula symbiotic genes.</title>
        <authorList>
            <person name="Pecrix Y."/>
            <person name="Gamas P."/>
            <person name="Carrere S."/>
        </authorList>
    </citation>
    <scope>NUCLEOTIDE SEQUENCE</scope>
    <source>
        <tissue evidence="9">Leaves</tissue>
    </source>
</reference>
<dbReference type="Gene3D" id="3.30.40.10">
    <property type="entry name" value="Zinc/RING finger domain, C3HC4 (zinc finger)"/>
    <property type="match status" value="1"/>
</dbReference>
<dbReference type="InterPro" id="IPR003613">
    <property type="entry name" value="Ubox_domain"/>
</dbReference>
<dbReference type="InterPro" id="IPR045185">
    <property type="entry name" value="PUB22/23/24-like"/>
</dbReference>
<dbReference type="SUPFAM" id="SSF57850">
    <property type="entry name" value="RING/U-box"/>
    <property type="match status" value="1"/>
</dbReference>
<keyword evidence="4 7" id="KW-0808">Transferase</keyword>
<dbReference type="GO" id="GO:0061630">
    <property type="term" value="F:ubiquitin protein ligase activity"/>
    <property type="evidence" value="ECO:0007669"/>
    <property type="project" value="UniProtKB-UniRule"/>
</dbReference>
<dbReference type="EMBL" id="PSQE01000003">
    <property type="protein sequence ID" value="RHN69901.1"/>
    <property type="molecule type" value="Genomic_DNA"/>
</dbReference>
<dbReference type="SMART" id="SM00504">
    <property type="entry name" value="Ubox"/>
    <property type="match status" value="1"/>
</dbReference>
<dbReference type="Proteomes" id="UP000265566">
    <property type="component" value="Chromosome 3"/>
</dbReference>
<dbReference type="GO" id="GO:0016567">
    <property type="term" value="P:protein ubiquitination"/>
    <property type="evidence" value="ECO:0007669"/>
    <property type="project" value="UniProtKB-UniRule"/>
</dbReference>
<dbReference type="InterPro" id="IPR013083">
    <property type="entry name" value="Znf_RING/FYVE/PHD"/>
</dbReference>
<comment type="caution">
    <text evidence="9">The sequence shown here is derived from an EMBL/GenBank/DDBJ whole genome shotgun (WGS) entry which is preliminary data.</text>
</comment>
<evidence type="ECO:0000256" key="2">
    <source>
        <dbReference type="ARBA" id="ARBA00003861"/>
    </source>
</evidence>
<dbReference type="Pfam" id="PF25598">
    <property type="entry name" value="ARM_PUB"/>
    <property type="match status" value="1"/>
</dbReference>
<dbReference type="InterPro" id="IPR011989">
    <property type="entry name" value="ARM-like"/>
</dbReference>
<dbReference type="FunFam" id="3.30.40.10:FF:000502">
    <property type="entry name" value="RING-type E3 ubiquitin transferase"/>
    <property type="match status" value="1"/>
</dbReference>
<dbReference type="InterPro" id="IPR045210">
    <property type="entry name" value="RING-Ubox_PUB"/>
</dbReference>
<evidence type="ECO:0000256" key="4">
    <source>
        <dbReference type="ARBA" id="ARBA00022679"/>
    </source>
</evidence>
<evidence type="ECO:0000256" key="1">
    <source>
        <dbReference type="ARBA" id="ARBA00000900"/>
    </source>
</evidence>
<dbReference type="CDD" id="cd16664">
    <property type="entry name" value="RING-Ubox_PUB"/>
    <property type="match status" value="1"/>
</dbReference>
<comment type="catalytic activity">
    <reaction evidence="1 7">
        <text>S-ubiquitinyl-[E2 ubiquitin-conjugating enzyme]-L-cysteine + [acceptor protein]-L-lysine = [E2 ubiquitin-conjugating enzyme]-L-cysteine + N(6)-ubiquitinyl-[acceptor protein]-L-lysine.</text>
        <dbReference type="EC" id="2.3.2.27"/>
    </reaction>
</comment>